<evidence type="ECO:0000313" key="1">
    <source>
        <dbReference type="EMBL" id="GMA34893.1"/>
    </source>
</evidence>
<gene>
    <name evidence="1" type="ORF">GCM10025876_10970</name>
</gene>
<comment type="caution">
    <text evidence="1">The sequence shown here is derived from an EMBL/GenBank/DDBJ whole genome shotgun (WGS) entry which is preliminary data.</text>
</comment>
<dbReference type="SUPFAM" id="SSF56399">
    <property type="entry name" value="ADP-ribosylation"/>
    <property type="match status" value="1"/>
</dbReference>
<keyword evidence="2" id="KW-1185">Reference proteome</keyword>
<accession>A0ABQ6IDS3</accession>
<proteinExistence type="predicted"/>
<dbReference type="Proteomes" id="UP001157125">
    <property type="component" value="Unassembled WGS sequence"/>
</dbReference>
<sequence>MTRRTDWEAGRDAGAYELSGRDLTLADEGFIHFSYPHQCAATAARIWPDQPADLVVLVVDESKARAAGVEVIDEGSAELFPHLYGALLPAWVDDVLPATWVEGAFTW</sequence>
<reference evidence="2" key="1">
    <citation type="journal article" date="2019" name="Int. J. Syst. Evol. Microbiol.">
        <title>The Global Catalogue of Microorganisms (GCM) 10K type strain sequencing project: providing services to taxonomists for standard genome sequencing and annotation.</title>
        <authorList>
            <consortium name="The Broad Institute Genomics Platform"/>
            <consortium name="The Broad Institute Genome Sequencing Center for Infectious Disease"/>
            <person name="Wu L."/>
            <person name="Ma J."/>
        </authorList>
    </citation>
    <scope>NUCLEOTIDE SEQUENCE [LARGE SCALE GENOMIC DNA]</scope>
    <source>
        <strain evidence="2">NBRC 112299</strain>
    </source>
</reference>
<dbReference type="Pfam" id="PF06108">
    <property type="entry name" value="DUF952"/>
    <property type="match status" value="1"/>
</dbReference>
<dbReference type="InterPro" id="IPR009297">
    <property type="entry name" value="DUF952"/>
</dbReference>
<dbReference type="EMBL" id="BSUN01000001">
    <property type="protein sequence ID" value="GMA34893.1"/>
    <property type="molecule type" value="Genomic_DNA"/>
</dbReference>
<organism evidence="1 2">
    <name type="scientific">Demequina litorisediminis</name>
    <dbReference type="NCBI Taxonomy" id="1849022"/>
    <lineage>
        <taxon>Bacteria</taxon>
        <taxon>Bacillati</taxon>
        <taxon>Actinomycetota</taxon>
        <taxon>Actinomycetes</taxon>
        <taxon>Micrococcales</taxon>
        <taxon>Demequinaceae</taxon>
        <taxon>Demequina</taxon>
    </lineage>
</organism>
<dbReference type="Gene3D" id="3.20.170.20">
    <property type="entry name" value="Protein of unknown function DUF952"/>
    <property type="match status" value="1"/>
</dbReference>
<name>A0ABQ6IDS3_9MICO</name>
<evidence type="ECO:0008006" key="3">
    <source>
        <dbReference type="Google" id="ProtNLM"/>
    </source>
</evidence>
<evidence type="ECO:0000313" key="2">
    <source>
        <dbReference type="Proteomes" id="UP001157125"/>
    </source>
</evidence>
<protein>
    <recommendedName>
        <fullName evidence="3">DUF952 domain-containing protein</fullName>
    </recommendedName>
</protein>